<sequence length="99" mass="10793">MAAKRSILVAVEDRAHVTSLLQAKIITSTTTTTTTFTITTTTTTTTTILYNSSPEPRTSLTSSTYSHHLPVYSKPSRKSSPHAPRPTPHHPTHSLHGDQ</sequence>
<feature type="region of interest" description="Disordered" evidence="1">
    <location>
        <begin position="48"/>
        <end position="99"/>
    </location>
</feature>
<evidence type="ECO:0000256" key="1">
    <source>
        <dbReference type="SAM" id="MobiDB-lite"/>
    </source>
</evidence>
<dbReference type="AlphaFoldDB" id="A0A5B7EZN6"/>
<protein>
    <submittedName>
        <fullName evidence="2">Uncharacterized protein</fullName>
    </submittedName>
</protein>
<accession>A0A5B7EZN6</accession>
<feature type="compositionally biased region" description="Low complexity" evidence="1">
    <location>
        <begin position="58"/>
        <end position="69"/>
    </location>
</feature>
<dbReference type="Proteomes" id="UP000324222">
    <property type="component" value="Unassembled WGS sequence"/>
</dbReference>
<name>A0A5B7EZN6_PORTR</name>
<gene>
    <name evidence="2" type="ORF">E2C01_031986</name>
</gene>
<evidence type="ECO:0000313" key="2">
    <source>
        <dbReference type="EMBL" id="MPC38479.1"/>
    </source>
</evidence>
<reference evidence="2 3" key="1">
    <citation type="submission" date="2019-05" db="EMBL/GenBank/DDBJ databases">
        <title>Another draft genome of Portunus trituberculatus and its Hox gene families provides insights of decapod evolution.</title>
        <authorList>
            <person name="Jeong J.-H."/>
            <person name="Song I."/>
            <person name="Kim S."/>
            <person name="Choi T."/>
            <person name="Kim D."/>
            <person name="Ryu S."/>
            <person name="Kim W."/>
        </authorList>
    </citation>
    <scope>NUCLEOTIDE SEQUENCE [LARGE SCALE GENOMIC DNA]</scope>
    <source>
        <tissue evidence="2">Muscle</tissue>
    </source>
</reference>
<dbReference type="EMBL" id="VSRR010004079">
    <property type="protein sequence ID" value="MPC38479.1"/>
    <property type="molecule type" value="Genomic_DNA"/>
</dbReference>
<comment type="caution">
    <text evidence="2">The sequence shown here is derived from an EMBL/GenBank/DDBJ whole genome shotgun (WGS) entry which is preliminary data.</text>
</comment>
<keyword evidence="3" id="KW-1185">Reference proteome</keyword>
<evidence type="ECO:0000313" key="3">
    <source>
        <dbReference type="Proteomes" id="UP000324222"/>
    </source>
</evidence>
<proteinExistence type="predicted"/>
<organism evidence="2 3">
    <name type="scientific">Portunus trituberculatus</name>
    <name type="common">Swimming crab</name>
    <name type="synonym">Neptunus trituberculatus</name>
    <dbReference type="NCBI Taxonomy" id="210409"/>
    <lineage>
        <taxon>Eukaryota</taxon>
        <taxon>Metazoa</taxon>
        <taxon>Ecdysozoa</taxon>
        <taxon>Arthropoda</taxon>
        <taxon>Crustacea</taxon>
        <taxon>Multicrustacea</taxon>
        <taxon>Malacostraca</taxon>
        <taxon>Eumalacostraca</taxon>
        <taxon>Eucarida</taxon>
        <taxon>Decapoda</taxon>
        <taxon>Pleocyemata</taxon>
        <taxon>Brachyura</taxon>
        <taxon>Eubrachyura</taxon>
        <taxon>Portunoidea</taxon>
        <taxon>Portunidae</taxon>
        <taxon>Portuninae</taxon>
        <taxon>Portunus</taxon>
    </lineage>
</organism>